<dbReference type="EMBL" id="WIXJ01000001">
    <property type="protein sequence ID" value="MQY50169.1"/>
    <property type="molecule type" value="Genomic_DNA"/>
</dbReference>
<dbReference type="Gene3D" id="3.90.1690.10">
    <property type="entry name" value="phage-related protein like domain"/>
    <property type="match status" value="1"/>
</dbReference>
<dbReference type="OrthoDB" id="572526at2"/>
<gene>
    <name evidence="1" type="ORF">GHK24_00020</name>
</gene>
<organism evidence="1 2">
    <name type="scientific">Rhodocyclus tenuis</name>
    <name type="common">Rhodospirillum tenue</name>
    <dbReference type="NCBI Taxonomy" id="1066"/>
    <lineage>
        <taxon>Bacteria</taxon>
        <taxon>Pseudomonadati</taxon>
        <taxon>Pseudomonadota</taxon>
        <taxon>Betaproteobacteria</taxon>
        <taxon>Rhodocyclales</taxon>
        <taxon>Rhodocyclaceae</taxon>
        <taxon>Rhodocyclus</taxon>
    </lineage>
</organism>
<dbReference type="AlphaFoldDB" id="A0A6L5JSJ1"/>
<evidence type="ECO:0000313" key="1">
    <source>
        <dbReference type="EMBL" id="MQY50169.1"/>
    </source>
</evidence>
<sequence length="311" mass="33244">MPNALSPSSVRVIDPILSSVAQGYSNQEMVGNVLFPTAFVAVSGGQILEFGREAFRLYSSARTPGSATRRVQYGYLGKPFALFNHSLEGMVPREYQRDASLVPGVDLGSGAVRKTMKALKLSVEVEQAALATNAANYGAGNKITLAGATKWSVSTGVPLADIDTGREAIRSQCGVYPNVLLLSAVAFNACKNNPNIVARFQYTSAQSITPDMLAGLFNVKKVIVGAGVYWNDANVATDIWGNNAVLAFVPEGQLSDPDEPSYGYTYTMTGNPAADQPYYDDNSKSWIYPVTYERAPVLSGISAGYLIQNPA</sequence>
<proteinExistence type="predicted"/>
<protein>
    <recommendedName>
        <fullName evidence="3">Phage capsid protein</fullName>
    </recommendedName>
</protein>
<dbReference type="Pfam" id="PF03864">
    <property type="entry name" value="Phage_cap_E"/>
    <property type="match status" value="1"/>
</dbReference>
<dbReference type="InterPro" id="IPR005564">
    <property type="entry name" value="Major_capsid_GpE"/>
</dbReference>
<dbReference type="InterPro" id="IPR053738">
    <property type="entry name" value="Lambda_capsid_assembly"/>
</dbReference>
<comment type="caution">
    <text evidence="1">The sequence shown here is derived from an EMBL/GenBank/DDBJ whole genome shotgun (WGS) entry which is preliminary data.</text>
</comment>
<reference evidence="1 2" key="1">
    <citation type="submission" date="2019-10" db="EMBL/GenBank/DDBJ databases">
        <title>Whole-genome sequence of the purple nonsulfur photosynthetic bacterium Rhodocyclus tenuis.</title>
        <authorList>
            <person name="Kyndt J.A."/>
            <person name="Meyer T.E."/>
        </authorList>
    </citation>
    <scope>NUCLEOTIDE SEQUENCE [LARGE SCALE GENOMIC DNA]</scope>
    <source>
        <strain evidence="1 2">DSM 110</strain>
    </source>
</reference>
<evidence type="ECO:0000313" key="2">
    <source>
        <dbReference type="Proteomes" id="UP000480275"/>
    </source>
</evidence>
<accession>A0A6L5JSJ1</accession>
<dbReference type="Proteomes" id="UP000480275">
    <property type="component" value="Unassembled WGS sequence"/>
</dbReference>
<evidence type="ECO:0008006" key="3">
    <source>
        <dbReference type="Google" id="ProtNLM"/>
    </source>
</evidence>
<name>A0A6L5JSJ1_RHOTE</name>